<dbReference type="Proteomes" id="UP000683360">
    <property type="component" value="Unassembled WGS sequence"/>
</dbReference>
<evidence type="ECO:0000313" key="2">
    <source>
        <dbReference type="Proteomes" id="UP000683360"/>
    </source>
</evidence>
<dbReference type="OrthoDB" id="5984577at2759"/>
<reference evidence="1" key="1">
    <citation type="submission" date="2021-03" db="EMBL/GenBank/DDBJ databases">
        <authorList>
            <person name="Bekaert M."/>
        </authorList>
    </citation>
    <scope>NUCLEOTIDE SEQUENCE</scope>
</reference>
<keyword evidence="2" id="KW-1185">Reference proteome</keyword>
<dbReference type="AlphaFoldDB" id="A0A8S3R094"/>
<comment type="caution">
    <text evidence="1">The sequence shown here is derived from an EMBL/GenBank/DDBJ whole genome shotgun (WGS) entry which is preliminary data.</text>
</comment>
<proteinExistence type="predicted"/>
<organism evidence="1 2">
    <name type="scientific">Mytilus edulis</name>
    <name type="common">Blue mussel</name>
    <dbReference type="NCBI Taxonomy" id="6550"/>
    <lineage>
        <taxon>Eukaryota</taxon>
        <taxon>Metazoa</taxon>
        <taxon>Spiralia</taxon>
        <taxon>Lophotrochozoa</taxon>
        <taxon>Mollusca</taxon>
        <taxon>Bivalvia</taxon>
        <taxon>Autobranchia</taxon>
        <taxon>Pteriomorphia</taxon>
        <taxon>Mytilida</taxon>
        <taxon>Mytiloidea</taxon>
        <taxon>Mytilidae</taxon>
        <taxon>Mytilinae</taxon>
        <taxon>Mytilus</taxon>
    </lineage>
</organism>
<dbReference type="EMBL" id="CAJPWZ010000899">
    <property type="protein sequence ID" value="CAG2202802.1"/>
    <property type="molecule type" value="Genomic_DNA"/>
</dbReference>
<evidence type="ECO:0000313" key="1">
    <source>
        <dbReference type="EMBL" id="CAG2202802.1"/>
    </source>
</evidence>
<name>A0A8S3R094_MYTED</name>
<accession>A0A8S3R094</accession>
<gene>
    <name evidence="1" type="ORF">MEDL_17362</name>
</gene>
<sequence>MELKICSDRLIGLFVAGKAINLSDFFIGKSITFTLKSLKGLFKSLRTVGLCYGATLETNESDIFSSSKLCVKEICLTDTKSKTVIRHVECLRTVQINSQSHTCIKCSEHKRHKKYDQSKIKNSDKENVNPATQQKTDVTDQLRKIAPNLSENQILLITSQIESSSLTHSKGVRWPKEIICMALTIYNRNPSAYKDITRNGWLNLPSESLLYLYKNAVKQKPGIIPTMMAWMKNEVVRLKVETEGYYGGVLLDEMSIQEDLHIVNHGNSTSLFGLVDCEPEVMLMHCSNEGKCESKLANHVGSTFSME</sequence>
<protein>
    <submittedName>
        <fullName evidence="1">Uncharacterized protein</fullName>
    </submittedName>
</protein>